<sequence length="220" mass="24661">MKIKEIFFVFFIAVCISQAAARSTTTTGDEFDEVDRYGVDRIKRETNDESEGNDDDENEEDDDEGESDEENGSDEDENQDLSDKTSGKKKKTKSGKSKGKKGSKTKKSSKKTTKPKKKCTKKCPKCTSQKVVPCIYRQKTGTQPNVGGGGDIHVYIEVNDEDDQNEEFDDAFVSVKTKSGGIKKLKYCDKIKGYKNKDLNDESDEDDHSGNNNEEESEEE</sequence>
<evidence type="ECO:0000313" key="3">
    <source>
        <dbReference type="EMBL" id="KAG5666545.1"/>
    </source>
</evidence>
<feature type="region of interest" description="Disordered" evidence="1">
    <location>
        <begin position="22"/>
        <end position="126"/>
    </location>
</feature>
<proteinExistence type="predicted"/>
<protein>
    <submittedName>
        <fullName evidence="3">Uncharacterized protein</fullName>
    </submittedName>
</protein>
<gene>
    <name evidence="3" type="ORF">PVAND_014563</name>
</gene>
<evidence type="ECO:0000313" key="4">
    <source>
        <dbReference type="Proteomes" id="UP001107558"/>
    </source>
</evidence>
<reference evidence="3" key="1">
    <citation type="submission" date="2021-03" db="EMBL/GenBank/DDBJ databases">
        <title>Chromosome level genome of the anhydrobiotic midge Polypedilum vanderplanki.</title>
        <authorList>
            <person name="Yoshida Y."/>
            <person name="Kikawada T."/>
            <person name="Gusev O."/>
        </authorList>
    </citation>
    <scope>NUCLEOTIDE SEQUENCE</scope>
    <source>
        <strain evidence="3">NIAS01</strain>
        <tissue evidence="3">Whole body or cell culture</tissue>
    </source>
</reference>
<name>A0A9J6B9J5_POLVA</name>
<accession>A0A9J6B9J5</accession>
<dbReference type="AlphaFoldDB" id="A0A9J6B9J5"/>
<evidence type="ECO:0000256" key="1">
    <source>
        <dbReference type="SAM" id="MobiDB-lite"/>
    </source>
</evidence>
<evidence type="ECO:0000256" key="2">
    <source>
        <dbReference type="SAM" id="SignalP"/>
    </source>
</evidence>
<feature type="compositionally biased region" description="Acidic residues" evidence="1">
    <location>
        <begin position="48"/>
        <end position="80"/>
    </location>
</feature>
<feature type="signal peptide" evidence="2">
    <location>
        <begin position="1"/>
        <end position="21"/>
    </location>
</feature>
<feature type="compositionally biased region" description="Basic and acidic residues" evidence="1">
    <location>
        <begin position="34"/>
        <end position="47"/>
    </location>
</feature>
<dbReference type="EMBL" id="JADBJN010000004">
    <property type="protein sequence ID" value="KAG5666545.1"/>
    <property type="molecule type" value="Genomic_DNA"/>
</dbReference>
<comment type="caution">
    <text evidence="3">The sequence shown here is derived from an EMBL/GenBank/DDBJ whole genome shotgun (WGS) entry which is preliminary data.</text>
</comment>
<feature type="chain" id="PRO_5039912371" evidence="2">
    <location>
        <begin position="22"/>
        <end position="220"/>
    </location>
</feature>
<feature type="region of interest" description="Disordered" evidence="1">
    <location>
        <begin position="195"/>
        <end position="220"/>
    </location>
</feature>
<dbReference type="Proteomes" id="UP001107558">
    <property type="component" value="Chromosome 4"/>
</dbReference>
<keyword evidence="4" id="KW-1185">Reference proteome</keyword>
<organism evidence="3 4">
    <name type="scientific">Polypedilum vanderplanki</name>
    <name type="common">Sleeping chironomid midge</name>
    <dbReference type="NCBI Taxonomy" id="319348"/>
    <lineage>
        <taxon>Eukaryota</taxon>
        <taxon>Metazoa</taxon>
        <taxon>Ecdysozoa</taxon>
        <taxon>Arthropoda</taxon>
        <taxon>Hexapoda</taxon>
        <taxon>Insecta</taxon>
        <taxon>Pterygota</taxon>
        <taxon>Neoptera</taxon>
        <taxon>Endopterygota</taxon>
        <taxon>Diptera</taxon>
        <taxon>Nematocera</taxon>
        <taxon>Chironomoidea</taxon>
        <taxon>Chironomidae</taxon>
        <taxon>Chironominae</taxon>
        <taxon>Polypedilum</taxon>
        <taxon>Polypedilum</taxon>
    </lineage>
</organism>
<feature type="compositionally biased region" description="Basic residues" evidence="1">
    <location>
        <begin position="87"/>
        <end position="124"/>
    </location>
</feature>
<feature type="compositionally biased region" description="Acidic residues" evidence="1">
    <location>
        <begin position="201"/>
        <end position="220"/>
    </location>
</feature>
<keyword evidence="2" id="KW-0732">Signal</keyword>